<dbReference type="AlphaFoldDB" id="A0A227P2M3"/>
<reference evidence="2 3" key="1">
    <citation type="submission" date="2016-11" db="EMBL/GenBank/DDBJ databases">
        <title>Whole genomes of Flavobacteriaceae.</title>
        <authorList>
            <person name="Stine C."/>
            <person name="Li C."/>
            <person name="Tadesse D."/>
        </authorList>
    </citation>
    <scope>NUCLEOTIDE SEQUENCE [LARGE SCALE GENOMIC DNA]</scope>
    <source>
        <strain evidence="2 3">DSM 24704</strain>
    </source>
</reference>
<evidence type="ECO:0000313" key="2">
    <source>
        <dbReference type="EMBL" id="OXG04131.1"/>
    </source>
</evidence>
<feature type="domain" description="Phage tail collar" evidence="1">
    <location>
        <begin position="6"/>
        <end position="62"/>
    </location>
</feature>
<dbReference type="EMBL" id="MUGS01000034">
    <property type="protein sequence ID" value="OXG04131.1"/>
    <property type="molecule type" value="Genomic_DNA"/>
</dbReference>
<dbReference type="InterPro" id="IPR011083">
    <property type="entry name" value="Phage_tail_collar_dom"/>
</dbReference>
<protein>
    <submittedName>
        <fullName evidence="2">Phage tail protein</fullName>
    </submittedName>
</protein>
<name>A0A227P2M3_9FLAO</name>
<dbReference type="InterPro" id="IPR037053">
    <property type="entry name" value="Phage_tail_collar_dom_sf"/>
</dbReference>
<dbReference type="Pfam" id="PF07484">
    <property type="entry name" value="Collar"/>
    <property type="match status" value="1"/>
</dbReference>
<keyword evidence="3" id="KW-1185">Reference proteome</keyword>
<evidence type="ECO:0000313" key="3">
    <source>
        <dbReference type="Proteomes" id="UP000214684"/>
    </source>
</evidence>
<dbReference type="Proteomes" id="UP000214684">
    <property type="component" value="Unassembled WGS sequence"/>
</dbReference>
<accession>A0A227P2M3</accession>
<organism evidence="2 3">
    <name type="scientific">Flavobacterium araucananum</name>
    <dbReference type="NCBI Taxonomy" id="946678"/>
    <lineage>
        <taxon>Bacteria</taxon>
        <taxon>Pseudomonadati</taxon>
        <taxon>Bacteroidota</taxon>
        <taxon>Flavobacteriia</taxon>
        <taxon>Flavobacteriales</taxon>
        <taxon>Flavobacteriaceae</taxon>
        <taxon>Flavobacterium</taxon>
    </lineage>
</organism>
<evidence type="ECO:0000259" key="1">
    <source>
        <dbReference type="Pfam" id="PF07484"/>
    </source>
</evidence>
<dbReference type="OrthoDB" id="9810174at2"/>
<sequence>MDGTIGEIRLIATSFAPRNWSYCDGSTIQIRSNTALFSILGTTYGGNGQTTFMLPDLKGRVVLGAGQGTGLSFYDLGQKSGVNSVTLTAAQLPPHTHISSATISVPAYSDEGDVNTPSGNVLASKSAMFSTEVVDTSLKTVPYVPVVSLTGGNQPLPLSQPAIGMNYIICMYGTFPQRS</sequence>
<dbReference type="RefSeq" id="WP_089480476.1">
    <property type="nucleotide sequence ID" value="NZ_MUGS01000034.1"/>
</dbReference>
<dbReference type="Gene3D" id="3.90.1340.10">
    <property type="entry name" value="Phage tail collar domain"/>
    <property type="match status" value="1"/>
</dbReference>
<comment type="caution">
    <text evidence="2">The sequence shown here is derived from an EMBL/GenBank/DDBJ whole genome shotgun (WGS) entry which is preliminary data.</text>
</comment>
<gene>
    <name evidence="2" type="ORF">B0A64_15825</name>
</gene>
<dbReference type="SUPFAM" id="SSF88874">
    <property type="entry name" value="Receptor-binding domain of short tail fibre protein gp12"/>
    <property type="match status" value="1"/>
</dbReference>
<proteinExistence type="predicted"/>